<comment type="caution">
    <text evidence="1">The sequence shown here is derived from an EMBL/GenBank/DDBJ whole genome shotgun (WGS) entry which is preliminary data.</text>
</comment>
<dbReference type="EMBL" id="JAAPAP010000015">
    <property type="protein sequence ID" value="NHN78991.1"/>
    <property type="molecule type" value="Genomic_DNA"/>
</dbReference>
<dbReference type="AlphaFoldDB" id="A0AA43ZA40"/>
<evidence type="ECO:0000313" key="2">
    <source>
        <dbReference type="Proteomes" id="UP000736384"/>
    </source>
</evidence>
<dbReference type="Proteomes" id="UP000736384">
    <property type="component" value="Unassembled WGS sequence"/>
</dbReference>
<sequence>MFSIAICVCDALGELIETAADKMLSSIEKTALRRDPEGKYGGARRFTRRHMIKGFTA</sequence>
<accession>A0AA43ZA40</accession>
<protein>
    <submittedName>
        <fullName evidence="1">Uncharacterized protein</fullName>
    </submittedName>
</protein>
<dbReference type="GeneID" id="61933618"/>
<dbReference type="RefSeq" id="WP_157731337.1">
    <property type="nucleotide sequence ID" value="NZ_CP011835.1"/>
</dbReference>
<reference evidence="1" key="1">
    <citation type="submission" date="2020-03" db="EMBL/GenBank/DDBJ databases">
        <title>Genome assembly of Azotobacter chroococcum W5.</title>
        <authorList>
            <person name="Kannepalli A."/>
        </authorList>
    </citation>
    <scope>NUCLEOTIDE SEQUENCE</scope>
    <source>
        <strain evidence="1">W5</strain>
    </source>
</reference>
<proteinExistence type="predicted"/>
<evidence type="ECO:0000313" key="1">
    <source>
        <dbReference type="EMBL" id="NHN78991.1"/>
    </source>
</evidence>
<gene>
    <name evidence="1" type="ORF">HA520_17180</name>
</gene>
<name>A0AA43ZA40_9GAMM</name>
<organism evidence="1 2">
    <name type="scientific">Azotobacter chroococcum</name>
    <dbReference type="NCBI Taxonomy" id="353"/>
    <lineage>
        <taxon>Bacteria</taxon>
        <taxon>Pseudomonadati</taxon>
        <taxon>Pseudomonadota</taxon>
        <taxon>Gammaproteobacteria</taxon>
        <taxon>Pseudomonadales</taxon>
        <taxon>Pseudomonadaceae</taxon>
        <taxon>Azotobacter</taxon>
    </lineage>
</organism>